<dbReference type="Proteomes" id="UP000286097">
    <property type="component" value="Unassembled WGS sequence"/>
</dbReference>
<gene>
    <name evidence="2" type="ORF">DD237_005568</name>
    <name evidence="1" type="ORF">DD238_005496</name>
</gene>
<evidence type="ECO:0000313" key="4">
    <source>
        <dbReference type="Proteomes" id="UP000286097"/>
    </source>
</evidence>
<keyword evidence="3" id="KW-1185">Reference proteome</keyword>
<evidence type="ECO:0000313" key="2">
    <source>
        <dbReference type="EMBL" id="RQM09675.1"/>
    </source>
</evidence>
<evidence type="ECO:0000313" key="1">
    <source>
        <dbReference type="EMBL" id="RMX64472.1"/>
    </source>
</evidence>
<reference evidence="3 4" key="1">
    <citation type="submission" date="2018-06" db="EMBL/GenBank/DDBJ databases">
        <title>Comparative genomics of downy mildews reveals potential adaptations to biotrophy.</title>
        <authorList>
            <person name="Fletcher K."/>
            <person name="Klosterman S.J."/>
            <person name="Derevnina L."/>
            <person name="Martin F."/>
            <person name="Koike S."/>
            <person name="Reyes Chin-Wo S."/>
            <person name="Mou B."/>
            <person name="Michelmore R."/>
        </authorList>
    </citation>
    <scope>NUCLEOTIDE SEQUENCE [LARGE SCALE GENOMIC DNA]</scope>
    <source>
        <strain evidence="2 4">R13</strain>
        <strain evidence="1 3">R14</strain>
    </source>
</reference>
<dbReference type="VEuPathDB" id="FungiDB:DD237_005568"/>
<proteinExistence type="predicted"/>
<dbReference type="EMBL" id="QKXF01000677">
    <property type="protein sequence ID" value="RQM09675.1"/>
    <property type="molecule type" value="Genomic_DNA"/>
</dbReference>
<dbReference type="EMBL" id="QLLG01000309">
    <property type="protein sequence ID" value="RMX64472.1"/>
    <property type="molecule type" value="Genomic_DNA"/>
</dbReference>
<comment type="caution">
    <text evidence="1">The sequence shown here is derived from an EMBL/GenBank/DDBJ whole genome shotgun (WGS) entry which is preliminary data.</text>
</comment>
<organism evidence="1 3">
    <name type="scientific">Peronospora effusa</name>
    <dbReference type="NCBI Taxonomy" id="542832"/>
    <lineage>
        <taxon>Eukaryota</taxon>
        <taxon>Sar</taxon>
        <taxon>Stramenopiles</taxon>
        <taxon>Oomycota</taxon>
        <taxon>Peronosporomycetes</taxon>
        <taxon>Peronosporales</taxon>
        <taxon>Peronosporaceae</taxon>
        <taxon>Peronospora</taxon>
    </lineage>
</organism>
<accession>A0A3M6VDS1</accession>
<name>A0A3M6VDS1_9STRA</name>
<dbReference type="Proteomes" id="UP000282087">
    <property type="component" value="Unassembled WGS sequence"/>
</dbReference>
<dbReference type="AlphaFoldDB" id="A0A3M6VDS1"/>
<evidence type="ECO:0000313" key="3">
    <source>
        <dbReference type="Proteomes" id="UP000282087"/>
    </source>
</evidence>
<sequence>MRAFEATLSFVEGYTSDIFTKHQVSLNRARNDYRLKVAFLREKAMQLHSLQSNVLCLEINATSATKSTLLDEI</sequence>
<protein>
    <submittedName>
        <fullName evidence="1">Uncharacterized protein</fullName>
    </submittedName>
</protein>